<evidence type="ECO:0000313" key="2">
    <source>
        <dbReference type="EMBL" id="THD68849.1"/>
    </source>
</evidence>
<evidence type="ECO:0000256" key="1">
    <source>
        <dbReference type="SAM" id="Phobius"/>
    </source>
</evidence>
<keyword evidence="1" id="KW-0472">Membrane</keyword>
<name>A0A4S3M2E7_9FLAO</name>
<feature type="transmembrane region" description="Helical" evidence="1">
    <location>
        <begin position="9"/>
        <end position="28"/>
    </location>
</feature>
<dbReference type="EMBL" id="SSMC01000001">
    <property type="protein sequence ID" value="THD68849.1"/>
    <property type="molecule type" value="Genomic_DNA"/>
</dbReference>
<feature type="transmembrane region" description="Helical" evidence="1">
    <location>
        <begin position="34"/>
        <end position="53"/>
    </location>
</feature>
<accession>A0A4S3M2E7</accession>
<dbReference type="OrthoDB" id="1151040at2"/>
<proteinExistence type="predicted"/>
<protein>
    <submittedName>
        <fullName evidence="2">Uncharacterized protein</fullName>
    </submittedName>
</protein>
<dbReference type="RefSeq" id="WP_136334339.1">
    <property type="nucleotide sequence ID" value="NZ_QXMP01000007.1"/>
</dbReference>
<organism evidence="2 3">
    <name type="scientific">Robertkochia marina</name>
    <dbReference type="NCBI Taxonomy" id="1227945"/>
    <lineage>
        <taxon>Bacteria</taxon>
        <taxon>Pseudomonadati</taxon>
        <taxon>Bacteroidota</taxon>
        <taxon>Flavobacteriia</taxon>
        <taxon>Flavobacteriales</taxon>
        <taxon>Flavobacteriaceae</taxon>
        <taxon>Robertkochia</taxon>
    </lineage>
</organism>
<dbReference type="AlphaFoldDB" id="A0A4S3M2E7"/>
<dbReference type="Proteomes" id="UP000305939">
    <property type="component" value="Unassembled WGS sequence"/>
</dbReference>
<comment type="caution">
    <text evidence="2">The sequence shown here is derived from an EMBL/GenBank/DDBJ whole genome shotgun (WGS) entry which is preliminary data.</text>
</comment>
<keyword evidence="3" id="KW-1185">Reference proteome</keyword>
<reference evidence="2 3" key="1">
    <citation type="submission" date="2019-04" db="EMBL/GenBank/DDBJ databases">
        <title>Draft genome sequence of Robertkochia marina CC-AMO-30D.</title>
        <authorList>
            <person name="Hameed A."/>
            <person name="Lin S.-Y."/>
            <person name="Shahina M."/>
            <person name="Lai W.-A."/>
            <person name="Young C.-C."/>
        </authorList>
    </citation>
    <scope>NUCLEOTIDE SEQUENCE [LARGE SCALE GENOMIC DNA]</scope>
    <source>
        <strain evidence="2 3">CC-AMO-30D</strain>
    </source>
</reference>
<keyword evidence="1" id="KW-1133">Transmembrane helix</keyword>
<keyword evidence="1" id="KW-0812">Transmembrane</keyword>
<gene>
    <name evidence="2" type="ORF">E7Z59_00530</name>
</gene>
<sequence length="63" mass="8042">MKYFKIFEIAYLVIAVVSFYEVVVEWNVDRNRAYLFLFFAVFSLFMFFFRRRYRKKFQNRNKK</sequence>
<evidence type="ECO:0000313" key="3">
    <source>
        <dbReference type="Proteomes" id="UP000305939"/>
    </source>
</evidence>